<sequence length="64" mass="7399">MIEMLIVTHSSHSKEIIPHNLILNNNIRTLNIVQYGSSEHPKIIRMYFSLIFSLIDNSVLSAYQ</sequence>
<dbReference type="AlphaFoldDB" id="A0A0V0GYW3"/>
<name>A0A0V0GYW3_SOLCH</name>
<evidence type="ECO:0000313" key="1">
    <source>
        <dbReference type="EMBL" id="JAP13107.1"/>
    </source>
</evidence>
<reference evidence="1" key="1">
    <citation type="submission" date="2015-12" db="EMBL/GenBank/DDBJ databases">
        <title>Gene expression during late stages of embryo sac development: a critical building block for successful pollen-pistil interactions.</title>
        <authorList>
            <person name="Liu Y."/>
            <person name="Joly V."/>
            <person name="Sabar M."/>
            <person name="Matton D.P."/>
        </authorList>
    </citation>
    <scope>NUCLEOTIDE SEQUENCE</scope>
</reference>
<proteinExistence type="predicted"/>
<organism evidence="1">
    <name type="scientific">Solanum chacoense</name>
    <name type="common">Chaco potato</name>
    <dbReference type="NCBI Taxonomy" id="4108"/>
    <lineage>
        <taxon>Eukaryota</taxon>
        <taxon>Viridiplantae</taxon>
        <taxon>Streptophyta</taxon>
        <taxon>Embryophyta</taxon>
        <taxon>Tracheophyta</taxon>
        <taxon>Spermatophyta</taxon>
        <taxon>Magnoliopsida</taxon>
        <taxon>eudicotyledons</taxon>
        <taxon>Gunneridae</taxon>
        <taxon>Pentapetalae</taxon>
        <taxon>asterids</taxon>
        <taxon>lamiids</taxon>
        <taxon>Solanales</taxon>
        <taxon>Solanaceae</taxon>
        <taxon>Solanoideae</taxon>
        <taxon>Solaneae</taxon>
        <taxon>Solanum</taxon>
    </lineage>
</organism>
<dbReference type="EMBL" id="GEDG01028547">
    <property type="protein sequence ID" value="JAP13107.1"/>
    <property type="molecule type" value="Transcribed_RNA"/>
</dbReference>
<protein>
    <submittedName>
        <fullName evidence="1">Putative ovule protein</fullName>
    </submittedName>
</protein>
<accession>A0A0V0GYW3</accession>